<proteinExistence type="predicted"/>
<keyword evidence="4" id="KW-1185">Reference proteome</keyword>
<organism evidence="3 4">
    <name type="scientific">Gillisia limnaea (strain DSM 15749 / LMG 21470 / R-8282)</name>
    <dbReference type="NCBI Taxonomy" id="865937"/>
    <lineage>
        <taxon>Bacteria</taxon>
        <taxon>Pseudomonadati</taxon>
        <taxon>Bacteroidota</taxon>
        <taxon>Flavobacteriia</taxon>
        <taxon>Flavobacteriales</taxon>
        <taxon>Flavobacteriaceae</taxon>
        <taxon>Gillisia</taxon>
    </lineage>
</organism>
<reference evidence="4" key="1">
    <citation type="journal article" date="2012" name="Stand. Genomic Sci.">
        <title>Genome sequence of the Antarctic rhodopsins-containing flavobacterium Gillisia limnaea type strain (R-8282(T)).</title>
        <authorList>
            <person name="Riedel T."/>
            <person name="Held B."/>
            <person name="Nolan M."/>
            <person name="Lucas S."/>
            <person name="Lapidus A."/>
            <person name="Tice H."/>
            <person name="Del Rio T.G."/>
            <person name="Cheng J.F."/>
            <person name="Han C."/>
            <person name="Tapia R."/>
            <person name="Goodwin L.A."/>
            <person name="Pitluck S."/>
            <person name="Liolios K."/>
            <person name="Mavromatis K."/>
            <person name="Pagani I."/>
            <person name="Ivanova N."/>
            <person name="Mikhailova N."/>
            <person name="Pati A."/>
            <person name="Chen A."/>
            <person name="Palaniappan K."/>
            <person name="Land M."/>
            <person name="Rohde M."/>
            <person name="Tindall B.J."/>
            <person name="Detter J.C."/>
            <person name="Goker M."/>
            <person name="Bristow J."/>
            <person name="Eisen J.A."/>
            <person name="Markowitz V."/>
            <person name="Hugenholtz P."/>
            <person name="Kyrpides N.C."/>
            <person name="Klenk H.P."/>
            <person name="Woyke T."/>
        </authorList>
    </citation>
    <scope>NUCLEOTIDE SEQUENCE [LARGE SCALE GENOMIC DNA]</scope>
    <source>
        <strain evidence="4">DSM 15749 / LMG 21470 / R-8282</strain>
    </source>
</reference>
<keyword evidence="2" id="KW-1133">Transmembrane helix</keyword>
<sequence length="65" mass="8073">MIDFDQETWIYLALIAIAVIYFIWNSSRLKQIRKDRKNQNFRKRYLERKRTKDPLQKRGKKKSNN</sequence>
<evidence type="ECO:0000256" key="2">
    <source>
        <dbReference type="SAM" id="Phobius"/>
    </source>
</evidence>
<gene>
    <name evidence="3" type="ORF">Gilli_3045</name>
</gene>
<dbReference type="eggNOG" id="ENOG5033NJJ">
    <property type="taxonomic scope" value="Bacteria"/>
</dbReference>
<evidence type="ECO:0000313" key="3">
    <source>
        <dbReference type="EMBL" id="EHQ03655.1"/>
    </source>
</evidence>
<feature type="region of interest" description="Disordered" evidence="1">
    <location>
        <begin position="40"/>
        <end position="65"/>
    </location>
</feature>
<feature type="transmembrane region" description="Helical" evidence="2">
    <location>
        <begin position="6"/>
        <end position="24"/>
    </location>
</feature>
<dbReference type="Proteomes" id="UP000003844">
    <property type="component" value="Unassembled WGS sequence"/>
</dbReference>
<dbReference type="AlphaFoldDB" id="H2BSR9"/>
<keyword evidence="2" id="KW-0812">Transmembrane</keyword>
<keyword evidence="2" id="KW-0472">Membrane</keyword>
<accession>H2BSR9</accession>
<dbReference type="EMBL" id="JH594606">
    <property type="protein sequence ID" value="EHQ03655.1"/>
    <property type="molecule type" value="Genomic_DNA"/>
</dbReference>
<evidence type="ECO:0000313" key="4">
    <source>
        <dbReference type="Proteomes" id="UP000003844"/>
    </source>
</evidence>
<protein>
    <submittedName>
        <fullName evidence="3">Uncharacterized protein</fullName>
    </submittedName>
</protein>
<dbReference type="STRING" id="865937.Gilli_3045"/>
<dbReference type="HOGENOM" id="CLU_3025917_0_0_10"/>
<dbReference type="RefSeq" id="WP_006989961.1">
    <property type="nucleotide sequence ID" value="NZ_JH594606.1"/>
</dbReference>
<evidence type="ECO:0000256" key="1">
    <source>
        <dbReference type="SAM" id="MobiDB-lite"/>
    </source>
</evidence>
<name>H2BSR9_GILLR</name>